<organism evidence="1 2">
    <name type="scientific">Cutaneotrichosporon spelunceum</name>
    <dbReference type="NCBI Taxonomy" id="1672016"/>
    <lineage>
        <taxon>Eukaryota</taxon>
        <taxon>Fungi</taxon>
        <taxon>Dikarya</taxon>
        <taxon>Basidiomycota</taxon>
        <taxon>Agaricomycotina</taxon>
        <taxon>Tremellomycetes</taxon>
        <taxon>Trichosporonales</taxon>
        <taxon>Trichosporonaceae</taxon>
        <taxon>Cutaneotrichosporon</taxon>
    </lineage>
</organism>
<accession>A0AAD3TW80</accession>
<dbReference type="Proteomes" id="UP001222932">
    <property type="component" value="Unassembled WGS sequence"/>
</dbReference>
<protein>
    <submittedName>
        <fullName evidence="1">Uncharacterized protein</fullName>
    </submittedName>
</protein>
<dbReference type="EMBL" id="BTCM01000005">
    <property type="protein sequence ID" value="GMK58078.1"/>
    <property type="molecule type" value="Genomic_DNA"/>
</dbReference>
<proteinExistence type="predicted"/>
<reference evidence="1" key="2">
    <citation type="submission" date="2023-06" db="EMBL/GenBank/DDBJ databases">
        <authorList>
            <person name="Kobayashi Y."/>
            <person name="Kayamori A."/>
            <person name="Aoki K."/>
            <person name="Shiwa Y."/>
            <person name="Fujita N."/>
            <person name="Sugita T."/>
            <person name="Iwasaki W."/>
            <person name="Tanaka N."/>
            <person name="Takashima M."/>
        </authorList>
    </citation>
    <scope>NUCLEOTIDE SEQUENCE</scope>
    <source>
        <strain evidence="1">HIS016</strain>
    </source>
</reference>
<evidence type="ECO:0000313" key="1">
    <source>
        <dbReference type="EMBL" id="GMK58078.1"/>
    </source>
</evidence>
<comment type="caution">
    <text evidence="1">The sequence shown here is derived from an EMBL/GenBank/DDBJ whole genome shotgun (WGS) entry which is preliminary data.</text>
</comment>
<reference evidence="1" key="1">
    <citation type="journal article" date="2023" name="BMC Genomics">
        <title>Chromosome-level genome assemblies of Cutaneotrichosporon spp. (Trichosporonales, Basidiomycota) reveal imbalanced evolution between nucleotide sequences and chromosome synteny.</title>
        <authorList>
            <person name="Kobayashi Y."/>
            <person name="Kayamori A."/>
            <person name="Aoki K."/>
            <person name="Shiwa Y."/>
            <person name="Matsutani M."/>
            <person name="Fujita N."/>
            <person name="Sugita T."/>
            <person name="Iwasaki W."/>
            <person name="Tanaka N."/>
            <person name="Takashima M."/>
        </authorList>
    </citation>
    <scope>NUCLEOTIDE SEQUENCE</scope>
    <source>
        <strain evidence="1">HIS016</strain>
    </source>
</reference>
<dbReference type="AlphaFoldDB" id="A0AAD3TW80"/>
<gene>
    <name evidence="1" type="ORF">CspeluHIS016_0501100</name>
</gene>
<sequence>MRYRKCKDLAADKAAFLAAHPPPSDHRSQPFLTPELAMHRTFTRPLDSRSSQNPAAAAARDWAIRAYILFKRVKSARDTLFTATVKARRGPSPAFMELLEAQRACVRSLVAELTASLEAGRHYHTDFRGSEHVLARVGSPFYYAVSIWASIEGFLQGFENGAPRFVEHVAWSKVGVPRGSKNRMHHKVHVEVELQPIQEDPDSSCSSSSSIF</sequence>
<name>A0AAD3TW80_9TREE</name>
<evidence type="ECO:0000313" key="2">
    <source>
        <dbReference type="Proteomes" id="UP001222932"/>
    </source>
</evidence>
<keyword evidence="2" id="KW-1185">Reference proteome</keyword>